<gene>
    <name evidence="1" type="ORF">NDU88_008546</name>
</gene>
<evidence type="ECO:0000313" key="1">
    <source>
        <dbReference type="EMBL" id="KAJ1155821.1"/>
    </source>
</evidence>
<comment type="caution">
    <text evidence="1">The sequence shown here is derived from an EMBL/GenBank/DDBJ whole genome shotgun (WGS) entry which is preliminary data.</text>
</comment>
<keyword evidence="2" id="KW-1185">Reference proteome</keyword>
<organism evidence="1 2">
    <name type="scientific">Pleurodeles waltl</name>
    <name type="common">Iberian ribbed newt</name>
    <dbReference type="NCBI Taxonomy" id="8319"/>
    <lineage>
        <taxon>Eukaryota</taxon>
        <taxon>Metazoa</taxon>
        <taxon>Chordata</taxon>
        <taxon>Craniata</taxon>
        <taxon>Vertebrata</taxon>
        <taxon>Euteleostomi</taxon>
        <taxon>Amphibia</taxon>
        <taxon>Batrachia</taxon>
        <taxon>Caudata</taxon>
        <taxon>Salamandroidea</taxon>
        <taxon>Salamandridae</taxon>
        <taxon>Pleurodelinae</taxon>
        <taxon>Pleurodeles</taxon>
    </lineage>
</organism>
<reference evidence="1" key="1">
    <citation type="journal article" date="2022" name="bioRxiv">
        <title>Sequencing and chromosome-scale assembly of the giantPleurodeles waltlgenome.</title>
        <authorList>
            <person name="Brown T."/>
            <person name="Elewa A."/>
            <person name="Iarovenko S."/>
            <person name="Subramanian E."/>
            <person name="Araus A.J."/>
            <person name="Petzold A."/>
            <person name="Susuki M."/>
            <person name="Suzuki K.-i.T."/>
            <person name="Hayashi T."/>
            <person name="Toyoda A."/>
            <person name="Oliveira C."/>
            <person name="Osipova E."/>
            <person name="Leigh N.D."/>
            <person name="Simon A."/>
            <person name="Yun M.H."/>
        </authorList>
    </citation>
    <scope>NUCLEOTIDE SEQUENCE</scope>
    <source>
        <strain evidence="1">20211129_DDA</strain>
        <tissue evidence="1">Liver</tissue>
    </source>
</reference>
<evidence type="ECO:0000313" key="2">
    <source>
        <dbReference type="Proteomes" id="UP001066276"/>
    </source>
</evidence>
<dbReference type="EMBL" id="JANPWB010000009">
    <property type="protein sequence ID" value="KAJ1155821.1"/>
    <property type="molecule type" value="Genomic_DNA"/>
</dbReference>
<proteinExistence type="predicted"/>
<name>A0AAV7RTJ4_PLEWA</name>
<sequence length="127" mass="13958">MATSPDSYQGYSWEGCTLGSYAGLSHPHIDALIAALACSWVRDNEEQRTWGAWVEEAMVRLCRSACSALSKRKLCSIMLLALQELDGVIIVYRVNWGQPSFDLADIRNPGIIQAGLLMGTCTVQSFT</sequence>
<dbReference type="Proteomes" id="UP001066276">
    <property type="component" value="Chromosome 5"/>
</dbReference>
<dbReference type="AlphaFoldDB" id="A0AAV7RTJ4"/>
<accession>A0AAV7RTJ4</accession>
<protein>
    <submittedName>
        <fullName evidence="1">Uncharacterized protein</fullName>
    </submittedName>
</protein>